<comment type="caution">
    <text evidence="1">The sequence shown here is derived from an EMBL/GenBank/DDBJ whole genome shotgun (WGS) entry which is preliminary data.</text>
</comment>
<proteinExistence type="predicted"/>
<dbReference type="Proteomes" id="UP001317259">
    <property type="component" value="Unassembled WGS sequence"/>
</dbReference>
<gene>
    <name evidence="1" type="ORF">MF672_039085</name>
</gene>
<organism evidence="1 2">
    <name type="scientific">Actinomadura luzonensis</name>
    <dbReference type="NCBI Taxonomy" id="2805427"/>
    <lineage>
        <taxon>Bacteria</taxon>
        <taxon>Bacillati</taxon>
        <taxon>Actinomycetota</taxon>
        <taxon>Actinomycetes</taxon>
        <taxon>Streptosporangiales</taxon>
        <taxon>Thermomonosporaceae</taxon>
        <taxon>Actinomadura</taxon>
    </lineage>
</organism>
<protein>
    <recommendedName>
        <fullName evidence="3">Transposase</fullName>
    </recommendedName>
</protein>
<sequence>MAVDLIACQVVSVPSWNDGEPVRIQAAHVHAGKVAVRWQDARCCGAIHADWVEQGMHVDLISGGCLRRPAPQPVLAAVPEGGSR</sequence>
<accession>A0ABT0G5A1</accession>
<evidence type="ECO:0000313" key="1">
    <source>
        <dbReference type="EMBL" id="MCK2219760.1"/>
    </source>
</evidence>
<evidence type="ECO:0000313" key="2">
    <source>
        <dbReference type="Proteomes" id="UP001317259"/>
    </source>
</evidence>
<reference evidence="1 2" key="1">
    <citation type="submission" date="2022-04" db="EMBL/GenBank/DDBJ databases">
        <title>Genome draft of Actinomadura sp. ATCC 31491.</title>
        <authorList>
            <person name="Shi X."/>
            <person name="Du Y."/>
        </authorList>
    </citation>
    <scope>NUCLEOTIDE SEQUENCE [LARGE SCALE GENOMIC DNA]</scope>
    <source>
        <strain evidence="1 2">ATCC 31491</strain>
    </source>
</reference>
<name>A0ABT0G5A1_9ACTN</name>
<dbReference type="RefSeq" id="WP_242375283.1">
    <property type="nucleotide sequence ID" value="NZ_JAKRKC020000002.1"/>
</dbReference>
<keyword evidence="2" id="KW-1185">Reference proteome</keyword>
<dbReference type="EMBL" id="JAKRKC020000002">
    <property type="protein sequence ID" value="MCK2219760.1"/>
    <property type="molecule type" value="Genomic_DNA"/>
</dbReference>
<evidence type="ECO:0008006" key="3">
    <source>
        <dbReference type="Google" id="ProtNLM"/>
    </source>
</evidence>